<dbReference type="Proteomes" id="UP000050384">
    <property type="component" value="Unassembled WGS sequence"/>
</dbReference>
<dbReference type="InterPro" id="IPR001789">
    <property type="entry name" value="Sig_transdc_resp-reg_receiver"/>
</dbReference>
<comment type="caution">
    <text evidence="1">Lacks conserved residue(s) required for the propagation of feature annotation.</text>
</comment>
<dbReference type="AlphaFoldDB" id="A0A0Q0A171"/>
<organism evidence="4 5">
    <name type="scientific">Pseudomonas syringae pv. spinaceae</name>
    <dbReference type="NCBI Taxonomy" id="264459"/>
    <lineage>
        <taxon>Bacteria</taxon>
        <taxon>Pseudomonadati</taxon>
        <taxon>Pseudomonadota</taxon>
        <taxon>Gammaproteobacteria</taxon>
        <taxon>Pseudomonadales</taxon>
        <taxon>Pseudomonadaceae</taxon>
        <taxon>Pseudomonas</taxon>
        <taxon>Pseudomonas syringae</taxon>
    </lineage>
</organism>
<comment type="caution">
    <text evidence="4">The sequence shown here is derived from an EMBL/GenBank/DDBJ whole genome shotgun (WGS) entry which is preliminary data.</text>
</comment>
<gene>
    <name evidence="4" type="ORF">ALO94_04744</name>
</gene>
<evidence type="ECO:0000313" key="4">
    <source>
        <dbReference type="EMBL" id="KPY57061.1"/>
    </source>
</evidence>
<evidence type="ECO:0000256" key="1">
    <source>
        <dbReference type="PROSITE-ProRule" id="PRU00169"/>
    </source>
</evidence>
<protein>
    <submittedName>
        <fullName evidence="4">DNA-binding response regulator</fullName>
    </submittedName>
</protein>
<dbReference type="InterPro" id="IPR011006">
    <property type="entry name" value="CheY-like_superfamily"/>
</dbReference>
<dbReference type="PROSITE" id="PS50110">
    <property type="entry name" value="RESPONSE_REGULATORY"/>
    <property type="match status" value="1"/>
</dbReference>
<dbReference type="PATRIC" id="fig|264459.3.peg.7415"/>
<feature type="non-terminal residue" evidence="4">
    <location>
        <position position="94"/>
    </location>
</feature>
<reference evidence="4 5" key="1">
    <citation type="submission" date="2015-09" db="EMBL/GenBank/DDBJ databases">
        <title>Genome announcement of multiple Pseudomonas syringae strains.</title>
        <authorList>
            <person name="Thakur S."/>
            <person name="Wang P.W."/>
            <person name="Gong Y."/>
            <person name="Weir B.S."/>
            <person name="Guttman D.S."/>
        </authorList>
    </citation>
    <scope>NUCLEOTIDE SEQUENCE [LARGE SCALE GENOMIC DNA]</scope>
    <source>
        <strain evidence="4 5">ICMP16929</strain>
    </source>
</reference>
<sequence>MQGQSGMSFAALLSSRSAAAAVATLACDKGPQPRVATHNNNSREMPLEPHTWHVLIVEDDLRLAELTSDYLQNNGLSVSIEGNGALAAARIIDE</sequence>
<accession>A0A0Q0A171</accession>
<feature type="domain" description="Response regulatory" evidence="3">
    <location>
        <begin position="53"/>
        <end position="94"/>
    </location>
</feature>
<keyword evidence="2" id="KW-0732">Signal</keyword>
<dbReference type="GO" id="GO:0000160">
    <property type="term" value="P:phosphorelay signal transduction system"/>
    <property type="evidence" value="ECO:0007669"/>
    <property type="project" value="InterPro"/>
</dbReference>
<keyword evidence="4" id="KW-0238">DNA-binding</keyword>
<name>A0A0Q0A171_PSESX</name>
<dbReference type="SUPFAM" id="SSF52172">
    <property type="entry name" value="CheY-like"/>
    <property type="match status" value="1"/>
</dbReference>
<feature type="signal peptide" evidence="2">
    <location>
        <begin position="1"/>
        <end position="20"/>
    </location>
</feature>
<evidence type="ECO:0000313" key="5">
    <source>
        <dbReference type="Proteomes" id="UP000050384"/>
    </source>
</evidence>
<proteinExistence type="predicted"/>
<evidence type="ECO:0000256" key="2">
    <source>
        <dbReference type="SAM" id="SignalP"/>
    </source>
</evidence>
<dbReference type="EMBL" id="LJRI01001584">
    <property type="protein sequence ID" value="KPY57061.1"/>
    <property type="molecule type" value="Genomic_DNA"/>
</dbReference>
<dbReference type="GO" id="GO:0003677">
    <property type="term" value="F:DNA binding"/>
    <property type="evidence" value="ECO:0007669"/>
    <property type="project" value="UniProtKB-KW"/>
</dbReference>
<feature type="chain" id="PRO_5006173694" evidence="2">
    <location>
        <begin position="21"/>
        <end position="94"/>
    </location>
</feature>
<evidence type="ECO:0000259" key="3">
    <source>
        <dbReference type="PROSITE" id="PS50110"/>
    </source>
</evidence>